<dbReference type="AlphaFoldDB" id="A0A7D4PV66"/>
<feature type="transmembrane region" description="Helical" evidence="1">
    <location>
        <begin position="177"/>
        <end position="199"/>
    </location>
</feature>
<protein>
    <submittedName>
        <fullName evidence="2">Uncharacterized protein</fullName>
    </submittedName>
</protein>
<keyword evidence="1" id="KW-0472">Membrane</keyword>
<accession>A0A7D4PV66</accession>
<keyword evidence="1" id="KW-1133">Transmembrane helix</keyword>
<name>A0A7D4PV66_9MICO</name>
<gene>
    <name evidence="2" type="ORF">HQM25_13505</name>
</gene>
<evidence type="ECO:0000256" key="1">
    <source>
        <dbReference type="SAM" id="Phobius"/>
    </source>
</evidence>
<dbReference type="RefSeq" id="WP_172990708.1">
    <property type="nucleotide sequence ID" value="NZ_CP054038.1"/>
</dbReference>
<reference evidence="2 3" key="1">
    <citation type="submission" date="2020-05" db="EMBL/GenBank/DDBJ databases">
        <title>Strain PA2F3 complete genome.</title>
        <authorList>
            <person name="Kim Y.-S."/>
            <person name="Kim S.-J."/>
            <person name="Jung H.-k."/>
            <person name="Kim S.-E."/>
            <person name="Kim K.-H."/>
        </authorList>
    </citation>
    <scope>NUCLEOTIDE SEQUENCE [LARGE SCALE GENOMIC DNA]</scope>
    <source>
        <strain evidence="2 3">PA2F3</strain>
    </source>
</reference>
<dbReference type="Proteomes" id="UP000502498">
    <property type="component" value="Chromosome"/>
</dbReference>
<keyword evidence="1" id="KW-0812">Transmembrane</keyword>
<proteinExistence type="predicted"/>
<evidence type="ECO:0000313" key="2">
    <source>
        <dbReference type="EMBL" id="QKJ20273.1"/>
    </source>
</evidence>
<organism evidence="2 3">
    <name type="scientific">Microbacterium hominis</name>
    <dbReference type="NCBI Taxonomy" id="162426"/>
    <lineage>
        <taxon>Bacteria</taxon>
        <taxon>Bacillati</taxon>
        <taxon>Actinomycetota</taxon>
        <taxon>Actinomycetes</taxon>
        <taxon>Micrococcales</taxon>
        <taxon>Microbacteriaceae</taxon>
        <taxon>Microbacterium</taxon>
    </lineage>
</organism>
<sequence>MGDAPASGDGIQAASDRIRETAKWLTVSFGAIGALLLAGTQLSSIGQLSAGSERLTVAVTGGVLAGLGTIAVLVASVLVATTPVMSLSRLAHAKPPVGTEAARTDRFLLMGYESVGTLQSAYQTAITERRTAIEQYTGTQTDADRAAQARAQTIDGIVTRLVQVAAHTNLSRRWRNAVWPICIGAVVAAVGVILFVWAANPPEDAAGSTLTPGVLDDAKAGVLTLTSLGQEALAEALDCEVDEPLEVLVLERDDAGAEVIVIARGCEAVRALVTPAWGAVTLD</sequence>
<feature type="transmembrane region" description="Helical" evidence="1">
    <location>
        <begin position="55"/>
        <end position="80"/>
    </location>
</feature>
<feature type="transmembrane region" description="Helical" evidence="1">
    <location>
        <begin position="24"/>
        <end position="43"/>
    </location>
</feature>
<evidence type="ECO:0000313" key="3">
    <source>
        <dbReference type="Proteomes" id="UP000502498"/>
    </source>
</evidence>
<dbReference type="EMBL" id="CP054038">
    <property type="protein sequence ID" value="QKJ20273.1"/>
    <property type="molecule type" value="Genomic_DNA"/>
</dbReference>